<dbReference type="STRING" id="1088818.A0A2I0B393"/>
<dbReference type="GO" id="GO:0005634">
    <property type="term" value="C:nucleus"/>
    <property type="evidence" value="ECO:0007669"/>
    <property type="project" value="TreeGrafter"/>
</dbReference>
<dbReference type="GO" id="GO:0005737">
    <property type="term" value="C:cytoplasm"/>
    <property type="evidence" value="ECO:0007669"/>
    <property type="project" value="TreeGrafter"/>
</dbReference>
<proteinExistence type="inferred from homology"/>
<evidence type="ECO:0000256" key="2">
    <source>
        <dbReference type="SAM" id="MobiDB-lite"/>
    </source>
</evidence>
<organism evidence="3 4">
    <name type="scientific">Apostasia shenzhenica</name>
    <dbReference type="NCBI Taxonomy" id="1088818"/>
    <lineage>
        <taxon>Eukaryota</taxon>
        <taxon>Viridiplantae</taxon>
        <taxon>Streptophyta</taxon>
        <taxon>Embryophyta</taxon>
        <taxon>Tracheophyta</taxon>
        <taxon>Spermatophyta</taxon>
        <taxon>Magnoliopsida</taxon>
        <taxon>Liliopsida</taxon>
        <taxon>Asparagales</taxon>
        <taxon>Orchidaceae</taxon>
        <taxon>Apostasioideae</taxon>
        <taxon>Apostasia</taxon>
    </lineage>
</organism>
<name>A0A2I0B393_9ASPA</name>
<accession>A0A2I0B393</accession>
<dbReference type="InterPro" id="IPR015267">
    <property type="entry name" value="PPP4R2"/>
</dbReference>
<dbReference type="OrthoDB" id="341898at2759"/>
<evidence type="ECO:0000256" key="1">
    <source>
        <dbReference type="ARBA" id="ARBA00009207"/>
    </source>
</evidence>
<dbReference type="EMBL" id="KZ451918">
    <property type="protein sequence ID" value="PKA62255.1"/>
    <property type="molecule type" value="Genomic_DNA"/>
</dbReference>
<feature type="region of interest" description="Disordered" evidence="2">
    <location>
        <begin position="185"/>
        <end position="256"/>
    </location>
</feature>
<evidence type="ECO:0008006" key="5">
    <source>
        <dbReference type="Google" id="ProtNLM"/>
    </source>
</evidence>
<reference evidence="3 4" key="1">
    <citation type="journal article" date="2017" name="Nature">
        <title>The Apostasia genome and the evolution of orchids.</title>
        <authorList>
            <person name="Zhang G.Q."/>
            <person name="Liu K.W."/>
            <person name="Li Z."/>
            <person name="Lohaus R."/>
            <person name="Hsiao Y.Y."/>
            <person name="Niu S.C."/>
            <person name="Wang J.Y."/>
            <person name="Lin Y.C."/>
            <person name="Xu Q."/>
            <person name="Chen L.J."/>
            <person name="Yoshida K."/>
            <person name="Fujiwara S."/>
            <person name="Wang Z.W."/>
            <person name="Zhang Y.Q."/>
            <person name="Mitsuda N."/>
            <person name="Wang M."/>
            <person name="Liu G.H."/>
            <person name="Pecoraro L."/>
            <person name="Huang H.X."/>
            <person name="Xiao X.J."/>
            <person name="Lin M."/>
            <person name="Wu X.Y."/>
            <person name="Wu W.L."/>
            <person name="Chen Y.Y."/>
            <person name="Chang S.B."/>
            <person name="Sakamoto S."/>
            <person name="Ohme-Takagi M."/>
            <person name="Yagi M."/>
            <person name="Zeng S.J."/>
            <person name="Shen C.Y."/>
            <person name="Yeh C.M."/>
            <person name="Luo Y.B."/>
            <person name="Tsai W.C."/>
            <person name="Van de Peer Y."/>
            <person name="Liu Z.J."/>
        </authorList>
    </citation>
    <scope>NUCLEOTIDE SEQUENCE [LARGE SCALE GENOMIC DNA]</scope>
    <source>
        <strain evidence="4">cv. Shenzhen</strain>
        <tissue evidence="3">Stem</tissue>
    </source>
</reference>
<keyword evidence="4" id="KW-1185">Reference proteome</keyword>
<sequence length="256" mass="28830">MENTIQENSQISELSSSDVNCHSEETVSHHSNHKDAEPKLDLNPEEIRSILEVIAATGKFWHDWEMLKKWLSFQLKQVLANYPEAKLTCGAELQQSSLSGETYIELAKKLDEALLCFVEGPPFTLQRLCEILLNPMGTYRSLSKLALALEKNLLVTSTLTMCTDPYPATPTDMPDEPEVLQESLDYQKGTPNGIGKANADDDEEMLDAESTEELTNKDTEMKEERLDDDSTSNFERNSEYNSSEEHCETSEQQISG</sequence>
<dbReference type="Proteomes" id="UP000236161">
    <property type="component" value="Unassembled WGS sequence"/>
</dbReference>
<dbReference type="AlphaFoldDB" id="A0A2I0B393"/>
<dbReference type="PANTHER" id="PTHR16487">
    <property type="entry name" value="PPP4R2-RELATED PROTEIN"/>
    <property type="match status" value="1"/>
</dbReference>
<evidence type="ECO:0000313" key="4">
    <source>
        <dbReference type="Proteomes" id="UP000236161"/>
    </source>
</evidence>
<protein>
    <recommendedName>
        <fullName evidence="5">Serine/threonine-protein phosphatase 4 regulatory subunit 2</fullName>
    </recommendedName>
</protein>
<dbReference type="GO" id="GO:0030289">
    <property type="term" value="C:protein phosphatase 4 complex"/>
    <property type="evidence" value="ECO:0007669"/>
    <property type="project" value="InterPro"/>
</dbReference>
<feature type="compositionally biased region" description="Acidic residues" evidence="2">
    <location>
        <begin position="200"/>
        <end position="212"/>
    </location>
</feature>
<feature type="compositionally biased region" description="Polar residues" evidence="2">
    <location>
        <begin position="231"/>
        <end position="241"/>
    </location>
</feature>
<dbReference type="GO" id="GO:0019888">
    <property type="term" value="F:protein phosphatase regulator activity"/>
    <property type="evidence" value="ECO:0007669"/>
    <property type="project" value="InterPro"/>
</dbReference>
<comment type="similarity">
    <text evidence="1">Belongs to the PPP4R2 family.</text>
</comment>
<evidence type="ECO:0000313" key="3">
    <source>
        <dbReference type="EMBL" id="PKA62255.1"/>
    </source>
</evidence>
<gene>
    <name evidence="3" type="ORF">AXF42_Ash016047</name>
</gene>
<dbReference type="Pfam" id="PF09184">
    <property type="entry name" value="PPP4R2"/>
    <property type="match status" value="1"/>
</dbReference>
<feature type="compositionally biased region" description="Basic and acidic residues" evidence="2">
    <location>
        <begin position="214"/>
        <end position="225"/>
    </location>
</feature>
<dbReference type="PANTHER" id="PTHR16487:SF0">
    <property type="entry name" value="PROTEIN PHOSPHATASE 4 REGULATORY SUBUNIT 2-RELATED"/>
    <property type="match status" value="1"/>
</dbReference>